<accession>A0A074WJY1</accession>
<evidence type="ECO:0000313" key="3">
    <source>
        <dbReference type="Proteomes" id="UP000030672"/>
    </source>
</evidence>
<proteinExistence type="predicted"/>
<evidence type="ECO:0000313" key="2">
    <source>
        <dbReference type="EMBL" id="KEQ62706.1"/>
    </source>
</evidence>
<feature type="compositionally biased region" description="Polar residues" evidence="1">
    <location>
        <begin position="243"/>
        <end position="254"/>
    </location>
</feature>
<dbReference type="HOGENOM" id="CLU_631607_0_0_1"/>
<feature type="compositionally biased region" description="Basic and acidic residues" evidence="1">
    <location>
        <begin position="344"/>
        <end position="366"/>
    </location>
</feature>
<reference evidence="2 3" key="1">
    <citation type="journal article" date="2014" name="BMC Genomics">
        <title>Genome sequencing of four Aureobasidium pullulans varieties: biotechnological potential, stress tolerance, and description of new species.</title>
        <authorList>
            <person name="Gostin Ar C."/>
            <person name="Ohm R.A."/>
            <person name="Kogej T."/>
            <person name="Sonjak S."/>
            <person name="Turk M."/>
            <person name="Zajc J."/>
            <person name="Zalar P."/>
            <person name="Grube M."/>
            <person name="Sun H."/>
            <person name="Han J."/>
            <person name="Sharma A."/>
            <person name="Chiniquy J."/>
            <person name="Ngan C.Y."/>
            <person name="Lipzen A."/>
            <person name="Barry K."/>
            <person name="Grigoriev I.V."/>
            <person name="Gunde-Cimerman N."/>
        </authorList>
    </citation>
    <scope>NUCLEOTIDE SEQUENCE [LARGE SCALE GENOMIC DNA]</scope>
    <source>
        <strain evidence="2 3">CBS 110374</strain>
    </source>
</reference>
<feature type="region of interest" description="Disordered" evidence="1">
    <location>
        <begin position="290"/>
        <end position="381"/>
    </location>
</feature>
<dbReference type="Proteomes" id="UP000030672">
    <property type="component" value="Unassembled WGS sequence"/>
</dbReference>
<dbReference type="EMBL" id="KL584833">
    <property type="protein sequence ID" value="KEQ62706.1"/>
    <property type="molecule type" value="Genomic_DNA"/>
</dbReference>
<organism evidence="2 3">
    <name type="scientific">Aureobasidium melanogenum (strain CBS 110374)</name>
    <name type="common">Aureobasidium pullulans var. melanogenum</name>
    <dbReference type="NCBI Taxonomy" id="1043003"/>
    <lineage>
        <taxon>Eukaryota</taxon>
        <taxon>Fungi</taxon>
        <taxon>Dikarya</taxon>
        <taxon>Ascomycota</taxon>
        <taxon>Pezizomycotina</taxon>
        <taxon>Dothideomycetes</taxon>
        <taxon>Dothideomycetidae</taxon>
        <taxon>Dothideales</taxon>
        <taxon>Saccotheciaceae</taxon>
        <taxon>Aureobasidium</taxon>
    </lineage>
</organism>
<sequence>MDVVTNLGLNESQISEPWFQVMDPISIADVCENDLERWSILKNNEKYLTIHQAETHNPMSDAVPFSSEKRVRDSICVYKERMKDGHHHAHRRVPKVFSKLTRFNTTSFGNTAPSTDQLSIKLKAYRQKLDNDRIEMTSEQLMSLEKELSATVQTVQQKLRSHGNTTSEKGTNSSSKTSLSSRASDLSKKAAKRVSKGFCIPIRCSASEHNAAPRPKAISRPSFASTTSKLAVKFRNLVDKQTQHSPNHSTESVATETPPNTPNTPISHVIFNPDIWKLSPGKSTASIKPALKTASNSSSPPPSPRSRAHSSFEYTTDEPFERREWIPSENISPCTSIGPDDPSDCQKTERGYAEYHSEHAGWDVRKPSTASSESEYNRPLGWDLRNTSAAYSASHYSRSISD</sequence>
<keyword evidence="3" id="KW-1185">Reference proteome</keyword>
<protein>
    <submittedName>
        <fullName evidence="2">Uncharacterized protein</fullName>
    </submittedName>
</protein>
<feature type="compositionally biased region" description="Low complexity" evidence="1">
    <location>
        <begin position="173"/>
        <end position="184"/>
    </location>
</feature>
<dbReference type="RefSeq" id="XP_040879729.1">
    <property type="nucleotide sequence ID" value="XM_041024666.1"/>
</dbReference>
<feature type="region of interest" description="Disordered" evidence="1">
    <location>
        <begin position="157"/>
        <end position="188"/>
    </location>
</feature>
<name>A0A074WJY1_AURM1</name>
<evidence type="ECO:0000256" key="1">
    <source>
        <dbReference type="SAM" id="MobiDB-lite"/>
    </source>
</evidence>
<feature type="region of interest" description="Disordered" evidence="1">
    <location>
        <begin position="240"/>
        <end position="268"/>
    </location>
</feature>
<dbReference type="GeneID" id="63918039"/>
<dbReference type="AlphaFoldDB" id="A0A074WJY1"/>
<feature type="compositionally biased region" description="Polar residues" evidence="1">
    <location>
        <begin position="157"/>
        <end position="172"/>
    </location>
</feature>
<gene>
    <name evidence="2" type="ORF">M437DRAFT_65965</name>
</gene>